<evidence type="ECO:0000313" key="3">
    <source>
        <dbReference type="EMBL" id="QDZ09139.1"/>
    </source>
</evidence>
<sequence>MTALPAPDGSVAAPAPAAPAAGKVPPGMQYLYGSGEAAALSYQAYLGVIDTIIAKSSDRAVGQAVFSVVLAPGATLDAPKFESCDKKPLAVVLDIDETALLNLGYEADDSQRGGPYDQSRWERWEKTGAGAVAATPGMIELARVSKASGVTLVFNSNRMATNAKETEAALTGAGLGPVEHLKNLWLQGDAGTGSAKDPRRAAIAAQYCVIAMAGDQLGDFSDLFNASGLDPVARRGLAQGRAVKMLWGHGWFILPNPVYGSGLKGDLDTIFPRDKRWTDPGPTPVAPVSAPAPTPTEKK</sequence>
<proteinExistence type="predicted"/>
<reference evidence="3 4" key="1">
    <citation type="submission" date="2019-07" db="EMBL/GenBank/DDBJ databases">
        <title>Full genome sequence of Sphingomonas sp. 4R-6-7(HKS19).</title>
        <authorList>
            <person name="Im W.-T."/>
        </authorList>
    </citation>
    <scope>NUCLEOTIDE SEQUENCE [LARGE SCALE GENOMIC DNA]</scope>
    <source>
        <strain evidence="3 4">HKS19</strain>
    </source>
</reference>
<evidence type="ECO:0000313" key="4">
    <source>
        <dbReference type="Proteomes" id="UP000315673"/>
    </source>
</evidence>
<organism evidence="3 4">
    <name type="scientific">Sphingomonas panacisoli</name>
    <dbReference type="NCBI Taxonomy" id="1813879"/>
    <lineage>
        <taxon>Bacteria</taxon>
        <taxon>Pseudomonadati</taxon>
        <taxon>Pseudomonadota</taxon>
        <taxon>Alphaproteobacteria</taxon>
        <taxon>Sphingomonadales</taxon>
        <taxon>Sphingomonadaceae</taxon>
        <taxon>Sphingomonas</taxon>
    </lineage>
</organism>
<evidence type="ECO:0000256" key="1">
    <source>
        <dbReference type="ARBA" id="ARBA00022729"/>
    </source>
</evidence>
<dbReference type="PANTHER" id="PTHR31284">
    <property type="entry name" value="ACID PHOSPHATASE-LIKE PROTEIN"/>
    <property type="match status" value="1"/>
</dbReference>
<name>A0A5B8LMA9_9SPHN</name>
<dbReference type="InterPro" id="IPR036412">
    <property type="entry name" value="HAD-like_sf"/>
</dbReference>
<dbReference type="PANTHER" id="PTHR31284:SF10">
    <property type="entry name" value="ACID PHOSPHATASE-LIKE PROTEIN"/>
    <property type="match status" value="1"/>
</dbReference>
<feature type="compositionally biased region" description="Pro residues" evidence="2">
    <location>
        <begin position="281"/>
        <end position="299"/>
    </location>
</feature>
<dbReference type="EMBL" id="CP042306">
    <property type="protein sequence ID" value="QDZ09139.1"/>
    <property type="molecule type" value="Genomic_DNA"/>
</dbReference>
<evidence type="ECO:0000256" key="2">
    <source>
        <dbReference type="SAM" id="MobiDB-lite"/>
    </source>
</evidence>
<dbReference type="KEGG" id="spai:FPZ24_10245"/>
<protein>
    <submittedName>
        <fullName evidence="3">Acid phosphatase</fullName>
    </submittedName>
</protein>
<dbReference type="OrthoDB" id="193314at2"/>
<dbReference type="InterPro" id="IPR023214">
    <property type="entry name" value="HAD_sf"/>
</dbReference>
<feature type="region of interest" description="Disordered" evidence="2">
    <location>
        <begin position="274"/>
        <end position="299"/>
    </location>
</feature>
<dbReference type="Proteomes" id="UP000315673">
    <property type="component" value="Chromosome"/>
</dbReference>
<accession>A0A5B8LMA9</accession>
<dbReference type="AlphaFoldDB" id="A0A5B8LMA9"/>
<dbReference type="SUPFAM" id="SSF56784">
    <property type="entry name" value="HAD-like"/>
    <property type="match status" value="1"/>
</dbReference>
<keyword evidence="4" id="KW-1185">Reference proteome</keyword>
<dbReference type="Pfam" id="PF03767">
    <property type="entry name" value="Acid_phosphat_B"/>
    <property type="match status" value="1"/>
</dbReference>
<dbReference type="Gene3D" id="3.40.50.1000">
    <property type="entry name" value="HAD superfamily/HAD-like"/>
    <property type="match status" value="1"/>
</dbReference>
<feature type="region of interest" description="Disordered" evidence="2">
    <location>
        <begin position="1"/>
        <end position="22"/>
    </location>
</feature>
<keyword evidence="1" id="KW-0732">Signal</keyword>
<dbReference type="InterPro" id="IPR005519">
    <property type="entry name" value="Acid_phosphat_B-like"/>
</dbReference>
<gene>
    <name evidence="3" type="ORF">FPZ24_10245</name>
</gene>